<evidence type="ECO:0000313" key="3">
    <source>
        <dbReference type="Proteomes" id="UP000026961"/>
    </source>
</evidence>
<evidence type="ECO:0000313" key="2">
    <source>
        <dbReference type="EnsemblPlants" id="OGLUM04G02230.1"/>
    </source>
</evidence>
<accession>A0A0D9ZH07</accession>
<reference evidence="2" key="2">
    <citation type="submission" date="2018-05" db="EMBL/GenBank/DDBJ databases">
        <title>OgluRS3 (Oryza glumaepatula Reference Sequence Version 3).</title>
        <authorList>
            <person name="Zhang J."/>
            <person name="Kudrna D."/>
            <person name="Lee S."/>
            <person name="Talag J."/>
            <person name="Welchert J."/>
            <person name="Wing R.A."/>
        </authorList>
    </citation>
    <scope>NUCLEOTIDE SEQUENCE [LARGE SCALE GENOMIC DNA]</scope>
</reference>
<name>A0A0D9ZH07_9ORYZ</name>
<protein>
    <submittedName>
        <fullName evidence="2">Uncharacterized protein</fullName>
    </submittedName>
</protein>
<dbReference type="AlphaFoldDB" id="A0A0D9ZH07"/>
<dbReference type="EnsemblPlants" id="OGLUM04G02230.1">
    <property type="protein sequence ID" value="OGLUM04G02230.1"/>
    <property type="gene ID" value="OGLUM04G02230"/>
</dbReference>
<keyword evidence="3" id="KW-1185">Reference proteome</keyword>
<dbReference type="Proteomes" id="UP000026961">
    <property type="component" value="Chromosome 4"/>
</dbReference>
<reference evidence="2" key="1">
    <citation type="submission" date="2015-04" db="UniProtKB">
        <authorList>
            <consortium name="EnsemblPlants"/>
        </authorList>
    </citation>
    <scope>IDENTIFICATION</scope>
</reference>
<dbReference type="HOGENOM" id="CLU_188666_0_0_1"/>
<sequence>MAIGDTRMVNHSHNQLYGFVLAQPQLASRAAQPQPAASDVYSATRNFLNLTCHQKKNNVSYIFHNRKLGRDSAEPSGPSGDGTEKSGGGA</sequence>
<feature type="region of interest" description="Disordered" evidence="1">
    <location>
        <begin position="66"/>
        <end position="90"/>
    </location>
</feature>
<dbReference type="Gramene" id="OGLUM04G02230.1">
    <property type="protein sequence ID" value="OGLUM04G02230.1"/>
    <property type="gene ID" value="OGLUM04G02230"/>
</dbReference>
<organism evidence="2">
    <name type="scientific">Oryza glumipatula</name>
    <dbReference type="NCBI Taxonomy" id="40148"/>
    <lineage>
        <taxon>Eukaryota</taxon>
        <taxon>Viridiplantae</taxon>
        <taxon>Streptophyta</taxon>
        <taxon>Embryophyta</taxon>
        <taxon>Tracheophyta</taxon>
        <taxon>Spermatophyta</taxon>
        <taxon>Magnoliopsida</taxon>
        <taxon>Liliopsida</taxon>
        <taxon>Poales</taxon>
        <taxon>Poaceae</taxon>
        <taxon>BOP clade</taxon>
        <taxon>Oryzoideae</taxon>
        <taxon>Oryzeae</taxon>
        <taxon>Oryzinae</taxon>
        <taxon>Oryza</taxon>
    </lineage>
</organism>
<proteinExistence type="predicted"/>
<evidence type="ECO:0000256" key="1">
    <source>
        <dbReference type="SAM" id="MobiDB-lite"/>
    </source>
</evidence>